<protein>
    <submittedName>
        <fullName evidence="1">Uncharacterized protein</fullName>
    </submittedName>
</protein>
<comment type="caution">
    <text evidence="1">The sequence shown here is derived from an EMBL/GenBank/DDBJ whole genome shotgun (WGS) entry which is preliminary data.</text>
</comment>
<name>A0ACB9S160_9MYRT</name>
<keyword evidence="2" id="KW-1185">Reference proteome</keyword>
<gene>
    <name evidence="1" type="ORF">MLD38_003064</name>
</gene>
<evidence type="ECO:0000313" key="1">
    <source>
        <dbReference type="EMBL" id="KAI4384987.1"/>
    </source>
</evidence>
<sequence length="118" mass="13143">MLVLGAAFLLIASRLLASWVSGDLDCMEVVRDRQLTRTCLVFSWSTIIYGIPMLLVGALWQRSQSAQKLKSQNKMKHLRMWIFKCTEPSDLTLACLTLTEVTLAIGQSHVTGTGNTIE</sequence>
<dbReference type="Proteomes" id="UP001057402">
    <property type="component" value="Chromosome 2"/>
</dbReference>
<organism evidence="1 2">
    <name type="scientific">Melastoma candidum</name>
    <dbReference type="NCBI Taxonomy" id="119954"/>
    <lineage>
        <taxon>Eukaryota</taxon>
        <taxon>Viridiplantae</taxon>
        <taxon>Streptophyta</taxon>
        <taxon>Embryophyta</taxon>
        <taxon>Tracheophyta</taxon>
        <taxon>Spermatophyta</taxon>
        <taxon>Magnoliopsida</taxon>
        <taxon>eudicotyledons</taxon>
        <taxon>Gunneridae</taxon>
        <taxon>Pentapetalae</taxon>
        <taxon>rosids</taxon>
        <taxon>malvids</taxon>
        <taxon>Myrtales</taxon>
        <taxon>Melastomataceae</taxon>
        <taxon>Melastomatoideae</taxon>
        <taxon>Melastomateae</taxon>
        <taxon>Melastoma</taxon>
    </lineage>
</organism>
<dbReference type="EMBL" id="CM042881">
    <property type="protein sequence ID" value="KAI4384987.1"/>
    <property type="molecule type" value="Genomic_DNA"/>
</dbReference>
<reference evidence="2" key="1">
    <citation type="journal article" date="2023" name="Front. Plant Sci.">
        <title>Chromosomal-level genome assembly of Melastoma candidum provides insights into trichome evolution.</title>
        <authorList>
            <person name="Zhong Y."/>
            <person name="Wu W."/>
            <person name="Sun C."/>
            <person name="Zou P."/>
            <person name="Liu Y."/>
            <person name="Dai S."/>
            <person name="Zhou R."/>
        </authorList>
    </citation>
    <scope>NUCLEOTIDE SEQUENCE [LARGE SCALE GENOMIC DNA]</scope>
</reference>
<proteinExistence type="predicted"/>
<evidence type="ECO:0000313" key="2">
    <source>
        <dbReference type="Proteomes" id="UP001057402"/>
    </source>
</evidence>
<accession>A0ACB9S160</accession>